<dbReference type="PANTHER" id="PTHR23155">
    <property type="entry name" value="DISEASE RESISTANCE PROTEIN RP"/>
    <property type="match status" value="1"/>
</dbReference>
<dbReference type="Pfam" id="PF18052">
    <property type="entry name" value="Rx_N"/>
    <property type="match status" value="1"/>
</dbReference>
<dbReference type="EMBL" id="CM004390">
    <property type="protein sequence ID" value="OAY51875.1"/>
    <property type="molecule type" value="Genomic_DNA"/>
</dbReference>
<dbReference type="InterPro" id="IPR042197">
    <property type="entry name" value="Apaf_helical"/>
</dbReference>
<dbReference type="AlphaFoldDB" id="A0A251L0I0"/>
<dbReference type="Pfam" id="PF23559">
    <property type="entry name" value="WHD_DRP"/>
    <property type="match status" value="1"/>
</dbReference>
<evidence type="ECO:0000313" key="9">
    <source>
        <dbReference type="Proteomes" id="UP000091857"/>
    </source>
</evidence>
<feature type="domain" description="Disease resistance R13L4/SHOC-2-like LRR" evidence="7">
    <location>
        <begin position="733"/>
        <end position="1028"/>
    </location>
</feature>
<name>A0A251L0I0_MANES</name>
<dbReference type="GO" id="GO:0043531">
    <property type="term" value="F:ADP binding"/>
    <property type="evidence" value="ECO:0007669"/>
    <property type="project" value="InterPro"/>
</dbReference>
<dbReference type="Gene3D" id="1.10.8.430">
    <property type="entry name" value="Helical domain of apoptotic protease-activating factors"/>
    <property type="match status" value="1"/>
</dbReference>
<evidence type="ECO:0000256" key="2">
    <source>
        <dbReference type="ARBA" id="ARBA00022741"/>
    </source>
</evidence>
<dbReference type="InterPro" id="IPR002182">
    <property type="entry name" value="NB-ARC"/>
</dbReference>
<dbReference type="SUPFAM" id="SSF52540">
    <property type="entry name" value="P-loop containing nucleoside triphosphate hydrolases"/>
    <property type="match status" value="1"/>
</dbReference>
<keyword evidence="2" id="KW-0547">Nucleotide-binding</keyword>
<protein>
    <submittedName>
        <fullName evidence="8">Uncharacterized protein</fullName>
    </submittedName>
</protein>
<organism evidence="8 9">
    <name type="scientific">Manihot esculenta</name>
    <name type="common">Cassava</name>
    <name type="synonym">Jatropha manihot</name>
    <dbReference type="NCBI Taxonomy" id="3983"/>
    <lineage>
        <taxon>Eukaryota</taxon>
        <taxon>Viridiplantae</taxon>
        <taxon>Streptophyta</taxon>
        <taxon>Embryophyta</taxon>
        <taxon>Tracheophyta</taxon>
        <taxon>Spermatophyta</taxon>
        <taxon>Magnoliopsida</taxon>
        <taxon>eudicotyledons</taxon>
        <taxon>Gunneridae</taxon>
        <taxon>Pentapetalae</taxon>
        <taxon>rosids</taxon>
        <taxon>fabids</taxon>
        <taxon>Malpighiales</taxon>
        <taxon>Euphorbiaceae</taxon>
        <taxon>Crotonoideae</taxon>
        <taxon>Manihoteae</taxon>
        <taxon>Manihot</taxon>
    </lineage>
</organism>
<keyword evidence="3" id="KW-0611">Plant defense</keyword>
<dbReference type="EMBL" id="CM004390">
    <property type="protein sequence ID" value="OAY51876.1"/>
    <property type="molecule type" value="Genomic_DNA"/>
</dbReference>
<dbReference type="InterPro" id="IPR036388">
    <property type="entry name" value="WH-like_DNA-bd_sf"/>
</dbReference>
<dbReference type="Pfam" id="PF23598">
    <property type="entry name" value="LRR_14"/>
    <property type="match status" value="1"/>
</dbReference>
<dbReference type="GO" id="GO:0051707">
    <property type="term" value="P:response to other organism"/>
    <property type="evidence" value="ECO:0007669"/>
    <property type="project" value="UniProtKB-ARBA"/>
</dbReference>
<sequence>MERFSKRQSPRIGSMVEVEEEREIALVTSWKLSNLMLHDSVSLLGLEDQLECIDSKLREIVHLGHLNWSKSLKEIAYDIEEVVDVLVIKASQKIGAGILMRCVLAFTDLIEKYKLCRKLEHIKVDLFELRKLYFSRFAWWRLSKKDLDVGETVISPVIRRVTAIISDGDVTPAVKKQARWLRDEFISLHGFLKAIEVNGLTEGGEAWMEEVYDALRLAEDAIGLFLYEREKLRRTWTGPFKNLALALRKFLSERKLGKEMHKIKAKIQDISVRKLSAIQRRPMRVPIDIVRPMRVPIDIVRPTPYNSFNVDEQPDIPIFDDDIDDIMEMLLRDDPNCLTISIVGMRGIGKTSLAKLIFENHAIINHFPYRVWVPSASMDSLLEQIAREEYEMMAVKYKKRTSTSMDRNDFLYRSRQILNASLKSKKYLIVIDDECRESLWNELGVAVGDLSNGTRILFTARKVGLTPQLSDRNFTYRLQLRSDDESWALFTHSLNKDIPLELLKLRREILRRCGGLPLMIKELAGLLSNKAATTEEWSRVLEQLNQNEGPWYEILYGINRHLPLYLRRCLFYFVLFPEDFEVPARRLIGLWVAEGLGRQKGDQEPPECVSEKCLIELVNQNMIQVTKKKMNGKISRCRLPDALRVHWLPKAREANFLQDNMGINLSMNNTSLIRRLADHLDHKDASFDHIHGNRISSSVYSSYHNVVSFLSFDTQEGSRAGEDVENFLERCISSGSFYFLWVLDLENVYKPKLPKAVGQLTRLRYLGLRSTYMETLPVFIDKLLNLQSLDLKRKCINTVPNSIWKMQSLRQLFLDESFCIMFVPQQEDSSLVDLQTLSGALVDETSPVRNGLGRLSKLTKLGLKCKSSFSSQNEAMSSQLVAVANWVTKMKHLQYLRLKSFDESGLPWDLYLESLLDHKDLCSLYLVGRLKNQHLVSEFPSNLIELTLSASEIAKDPMQTLDKLPNLRILKLLSRSFTGKKMLSRSGGFAKLEILKFWELEALEEWNVEEGALSGLKDLEIRSCRNLKMLPDGLKLVRTLRELKLTRQPELSARIRDNQGEDWNKISHARHIYIED</sequence>
<evidence type="ECO:0000256" key="1">
    <source>
        <dbReference type="ARBA" id="ARBA00022737"/>
    </source>
</evidence>
<evidence type="ECO:0000259" key="6">
    <source>
        <dbReference type="Pfam" id="PF23559"/>
    </source>
</evidence>
<feature type="domain" description="NB-ARC" evidence="4">
    <location>
        <begin position="320"/>
        <end position="493"/>
    </location>
</feature>
<keyword evidence="9" id="KW-1185">Reference proteome</keyword>
<dbReference type="InterPro" id="IPR058922">
    <property type="entry name" value="WHD_DRP"/>
</dbReference>
<feature type="domain" description="Disease resistance protein winged helix" evidence="6">
    <location>
        <begin position="575"/>
        <end position="643"/>
    </location>
</feature>
<dbReference type="PANTHER" id="PTHR23155:SF955">
    <property type="entry name" value="AAA+ ATPASE DOMAIN-CONTAINING PROTEIN"/>
    <property type="match status" value="1"/>
</dbReference>
<feature type="domain" description="Disease resistance N-terminal" evidence="5">
    <location>
        <begin position="153"/>
        <end position="234"/>
    </location>
</feature>
<reference evidence="8 9" key="1">
    <citation type="submission" date="2016-02" db="EMBL/GenBank/DDBJ databases">
        <title>WGS assembly of Manihot esculenta.</title>
        <authorList>
            <person name="Bredeson J.V."/>
            <person name="Prochnik S.E."/>
            <person name="Lyons J.B."/>
            <person name="Schmutz J."/>
            <person name="Grimwood J."/>
            <person name="Vrebalov J."/>
            <person name="Bart R.S."/>
            <person name="Amuge T."/>
            <person name="Ferguson M.E."/>
            <person name="Green R."/>
            <person name="Putnam N."/>
            <person name="Stites J."/>
            <person name="Rounsley S."/>
            <person name="Rokhsar D.S."/>
        </authorList>
    </citation>
    <scope>NUCLEOTIDE SEQUENCE [LARGE SCALE GENOMIC DNA]</scope>
    <source>
        <strain evidence="9">cv. AM560-2</strain>
        <tissue evidence="8">Leaf</tissue>
    </source>
</reference>
<evidence type="ECO:0000313" key="8">
    <source>
        <dbReference type="EMBL" id="OAY51875.1"/>
    </source>
</evidence>
<keyword evidence="1" id="KW-0677">Repeat</keyword>
<dbReference type="GO" id="GO:0006952">
    <property type="term" value="P:defense response"/>
    <property type="evidence" value="ECO:0007669"/>
    <property type="project" value="UniProtKB-KW"/>
</dbReference>
<dbReference type="PRINTS" id="PR00364">
    <property type="entry name" value="DISEASERSIST"/>
</dbReference>
<gene>
    <name evidence="8" type="ORF">MANES_04G039900</name>
</gene>
<evidence type="ECO:0000259" key="7">
    <source>
        <dbReference type="Pfam" id="PF23598"/>
    </source>
</evidence>
<dbReference type="InterPro" id="IPR032675">
    <property type="entry name" value="LRR_dom_sf"/>
</dbReference>
<dbReference type="Gene3D" id="1.10.10.10">
    <property type="entry name" value="Winged helix-like DNA-binding domain superfamily/Winged helix DNA-binding domain"/>
    <property type="match status" value="1"/>
</dbReference>
<dbReference type="Proteomes" id="UP000091857">
    <property type="component" value="Chromosome 4"/>
</dbReference>
<accession>A0A251L0I0</accession>
<dbReference type="InterPro" id="IPR027417">
    <property type="entry name" value="P-loop_NTPase"/>
</dbReference>
<dbReference type="OrthoDB" id="611536at2759"/>
<dbReference type="Gene3D" id="3.80.10.10">
    <property type="entry name" value="Ribonuclease Inhibitor"/>
    <property type="match status" value="2"/>
</dbReference>
<evidence type="ECO:0000259" key="5">
    <source>
        <dbReference type="Pfam" id="PF18052"/>
    </source>
</evidence>
<dbReference type="Pfam" id="PF00931">
    <property type="entry name" value="NB-ARC"/>
    <property type="match status" value="1"/>
</dbReference>
<dbReference type="Gramene" id="Manes.04G039900.4.v8.1">
    <property type="protein sequence ID" value="Manes.04G039900.4.v8.1.CDS.1"/>
    <property type="gene ID" value="Manes.04G039900.v8.1"/>
</dbReference>
<dbReference type="SUPFAM" id="SSF52058">
    <property type="entry name" value="L domain-like"/>
    <property type="match status" value="1"/>
</dbReference>
<proteinExistence type="predicted"/>
<dbReference type="InterPro" id="IPR055414">
    <property type="entry name" value="LRR_R13L4/SHOC2-like"/>
</dbReference>
<dbReference type="InterPro" id="IPR041118">
    <property type="entry name" value="Rx_N"/>
</dbReference>
<dbReference type="InterPro" id="IPR044974">
    <property type="entry name" value="Disease_R_plants"/>
</dbReference>
<dbReference type="EMBL" id="CM004390">
    <property type="protein sequence ID" value="OAY51874.1"/>
    <property type="molecule type" value="Genomic_DNA"/>
</dbReference>
<evidence type="ECO:0000256" key="3">
    <source>
        <dbReference type="ARBA" id="ARBA00022821"/>
    </source>
</evidence>
<evidence type="ECO:0000259" key="4">
    <source>
        <dbReference type="Pfam" id="PF00931"/>
    </source>
</evidence>
<dbReference type="Gene3D" id="3.40.50.300">
    <property type="entry name" value="P-loop containing nucleotide triphosphate hydrolases"/>
    <property type="match status" value="1"/>
</dbReference>